<organism evidence="2 3">
    <name type="scientific">Araneus ventricosus</name>
    <name type="common">Orbweaver spider</name>
    <name type="synonym">Epeira ventricosa</name>
    <dbReference type="NCBI Taxonomy" id="182803"/>
    <lineage>
        <taxon>Eukaryota</taxon>
        <taxon>Metazoa</taxon>
        <taxon>Ecdysozoa</taxon>
        <taxon>Arthropoda</taxon>
        <taxon>Chelicerata</taxon>
        <taxon>Arachnida</taxon>
        <taxon>Araneae</taxon>
        <taxon>Araneomorphae</taxon>
        <taxon>Entelegynae</taxon>
        <taxon>Araneoidea</taxon>
        <taxon>Araneidae</taxon>
        <taxon>Araneus</taxon>
    </lineage>
</organism>
<comment type="caution">
    <text evidence="2">The sequence shown here is derived from an EMBL/GenBank/DDBJ whole genome shotgun (WGS) entry which is preliminary data.</text>
</comment>
<dbReference type="AlphaFoldDB" id="A0A4Y2RXE3"/>
<evidence type="ECO:0000256" key="1">
    <source>
        <dbReference type="SAM" id="MobiDB-lite"/>
    </source>
</evidence>
<sequence>MGRWQHQWDRGQYGRTTHEIIQKVNNKSHNWPRQLTQFITGHGPFPVYLHRFGKHQDNFCACGQEGSPFHYAPSLHPFTSNVHSKDTKRHGTHLSRTISN</sequence>
<gene>
    <name evidence="2" type="ORF">AVEN_84349_1</name>
</gene>
<evidence type="ECO:0000313" key="2">
    <source>
        <dbReference type="EMBL" id="GBN79919.1"/>
    </source>
</evidence>
<proteinExistence type="predicted"/>
<name>A0A4Y2RXE3_ARAVE</name>
<evidence type="ECO:0000313" key="3">
    <source>
        <dbReference type="Proteomes" id="UP000499080"/>
    </source>
</evidence>
<protein>
    <submittedName>
        <fullName evidence="2">Uncharacterized protein</fullName>
    </submittedName>
</protein>
<feature type="region of interest" description="Disordered" evidence="1">
    <location>
        <begin position="80"/>
        <end position="100"/>
    </location>
</feature>
<dbReference type="OrthoDB" id="8058917at2759"/>
<accession>A0A4Y2RXE3</accession>
<reference evidence="2 3" key="1">
    <citation type="journal article" date="2019" name="Sci. Rep.">
        <title>Orb-weaving spider Araneus ventricosus genome elucidates the spidroin gene catalogue.</title>
        <authorList>
            <person name="Kono N."/>
            <person name="Nakamura H."/>
            <person name="Ohtoshi R."/>
            <person name="Moran D.A.P."/>
            <person name="Shinohara A."/>
            <person name="Yoshida Y."/>
            <person name="Fujiwara M."/>
            <person name="Mori M."/>
            <person name="Tomita M."/>
            <person name="Arakawa K."/>
        </authorList>
    </citation>
    <scope>NUCLEOTIDE SEQUENCE [LARGE SCALE GENOMIC DNA]</scope>
</reference>
<dbReference type="EMBL" id="BGPR01018703">
    <property type="protein sequence ID" value="GBN79919.1"/>
    <property type="molecule type" value="Genomic_DNA"/>
</dbReference>
<dbReference type="Proteomes" id="UP000499080">
    <property type="component" value="Unassembled WGS sequence"/>
</dbReference>
<keyword evidence="3" id="KW-1185">Reference proteome</keyword>